<name>A0A4R3YD01_9PAST</name>
<dbReference type="Proteomes" id="UP000305526">
    <property type="component" value="Unassembled WGS sequence"/>
</dbReference>
<protein>
    <submittedName>
        <fullName evidence="7">4-alpha-L-fucosyltransferase</fullName>
    </submittedName>
    <submittedName>
        <fullName evidence="6">dTDP-N-acetylfucosamine:lipid II N-acetylfucosaminyltransferase</fullName>
    </submittedName>
</protein>
<proteinExistence type="predicted"/>
<evidence type="ECO:0000256" key="5">
    <source>
        <dbReference type="ARBA" id="ARBA00023136"/>
    </source>
</evidence>
<dbReference type="GO" id="GO:0008417">
    <property type="term" value="F:fucosyltransferase activity"/>
    <property type="evidence" value="ECO:0007669"/>
    <property type="project" value="InterPro"/>
</dbReference>
<evidence type="ECO:0000256" key="4">
    <source>
        <dbReference type="ARBA" id="ARBA00022679"/>
    </source>
</evidence>
<dbReference type="Proteomes" id="UP000294619">
    <property type="component" value="Unassembled WGS sequence"/>
</dbReference>
<dbReference type="EMBL" id="VDGV01000050">
    <property type="protein sequence ID" value="TNG91734.1"/>
    <property type="molecule type" value="Genomic_DNA"/>
</dbReference>
<evidence type="ECO:0000256" key="2">
    <source>
        <dbReference type="ARBA" id="ARBA00022519"/>
    </source>
</evidence>
<keyword evidence="2" id="KW-0997">Cell inner membrane</keyword>
<dbReference type="GO" id="GO:0009246">
    <property type="term" value="P:enterobacterial common antigen biosynthetic process"/>
    <property type="evidence" value="ECO:0007669"/>
    <property type="project" value="InterPro"/>
</dbReference>
<keyword evidence="3" id="KW-0328">Glycosyltransferase</keyword>
<keyword evidence="1" id="KW-1003">Cell membrane</keyword>
<keyword evidence="9" id="KW-1185">Reference proteome</keyword>
<accession>A0A4R3YD01</accession>
<reference evidence="7 9" key="2">
    <citation type="submission" date="2019-05" db="EMBL/GenBank/DDBJ databases">
        <title>Pasteurellaceae isolates from reptiles.</title>
        <authorList>
            <person name="Bojesen A.M."/>
            <person name="Lund E."/>
        </authorList>
    </citation>
    <scope>NUCLEOTIDE SEQUENCE [LARGE SCALE GENOMIC DNA]</scope>
    <source>
        <strain evidence="7 9">ELNT2x</strain>
    </source>
</reference>
<dbReference type="AlphaFoldDB" id="A0A4R3YD01"/>
<sequence>MRICHILGSNIPHHNQTVMAFFREQLWERIPPQARAAFYIVGGSSENDPPEVKRFAGKKALADFLLKEVKQRSDTFYLLHGQFNVALWLAILCNKLPLDRIGWHIWGADLYEDSNKLQFKLFYPLRRMAQKKLCHVFATVGDLQRFNQINPNAEQTVLYFPTKMDPSLKPPLASAVSDRPLTILLGNSGDQSNRHLEALQGIKAQLGDQVQILIPMGYPEHNQGYINTVKKQAAELFAASAVTVFEQRIDFQDYLSMLVQCDVGYFIFSRQQGIGTICLLTQFNIPLVLNRENPFCLDMQQQQIPFVELAEVSQESLNRAKVRLAQLDKSRIDFFAPNFVQGWLELLQKLAQK</sequence>
<evidence type="ECO:0000313" key="8">
    <source>
        <dbReference type="Proteomes" id="UP000294619"/>
    </source>
</evidence>
<evidence type="ECO:0000313" key="7">
    <source>
        <dbReference type="EMBL" id="TNG91734.1"/>
    </source>
</evidence>
<evidence type="ECO:0000256" key="1">
    <source>
        <dbReference type="ARBA" id="ARBA00022475"/>
    </source>
</evidence>
<dbReference type="EMBL" id="SMCP01000001">
    <property type="protein sequence ID" value="TCV89702.1"/>
    <property type="molecule type" value="Genomic_DNA"/>
</dbReference>
<reference evidence="6 8" key="1">
    <citation type="submission" date="2019-03" db="EMBL/GenBank/DDBJ databases">
        <title>Genomic Encyclopedia of Type Strains, Phase IV (KMG-IV): sequencing the most valuable type-strain genomes for metagenomic binning, comparative biology and taxonomic classification.</title>
        <authorList>
            <person name="Goeker M."/>
        </authorList>
    </citation>
    <scope>NUCLEOTIDE SEQUENCE [LARGE SCALE GENOMIC DNA]</scope>
    <source>
        <strain evidence="6 8">DSM 28140</strain>
    </source>
</reference>
<dbReference type="InterPro" id="IPR009993">
    <property type="entry name" value="WecF"/>
</dbReference>
<organism evidence="6 8">
    <name type="scientific">Testudinibacter aquarius</name>
    <dbReference type="NCBI Taxonomy" id="1524974"/>
    <lineage>
        <taxon>Bacteria</taxon>
        <taxon>Pseudomonadati</taxon>
        <taxon>Pseudomonadota</taxon>
        <taxon>Gammaproteobacteria</taxon>
        <taxon>Pasteurellales</taxon>
        <taxon>Pasteurellaceae</taxon>
        <taxon>Testudinibacter</taxon>
    </lineage>
</organism>
<keyword evidence="4 6" id="KW-0808">Transferase</keyword>
<evidence type="ECO:0000313" key="9">
    <source>
        <dbReference type="Proteomes" id="UP000305526"/>
    </source>
</evidence>
<dbReference type="RefSeq" id="WP_132964148.1">
    <property type="nucleotide sequence ID" value="NZ_LEKL01000015.1"/>
</dbReference>
<gene>
    <name evidence="6" type="ORF">EDC16_1017</name>
    <name evidence="7" type="ORF">FHQ21_06745</name>
</gene>
<evidence type="ECO:0000313" key="6">
    <source>
        <dbReference type="EMBL" id="TCV89702.1"/>
    </source>
</evidence>
<keyword evidence="5" id="KW-0472">Membrane</keyword>
<comment type="caution">
    <text evidence="6">The sequence shown here is derived from an EMBL/GenBank/DDBJ whole genome shotgun (WGS) entry which is preliminary data.</text>
</comment>
<evidence type="ECO:0000256" key="3">
    <source>
        <dbReference type="ARBA" id="ARBA00022676"/>
    </source>
</evidence>
<dbReference type="Pfam" id="PF07429">
    <property type="entry name" value="Glyco_transf_56"/>
    <property type="match status" value="1"/>
</dbReference>